<protein>
    <submittedName>
        <fullName evidence="5">Kelch-like family member 8</fullName>
    </submittedName>
</protein>
<dbReference type="InParanoid" id="H2UDK7"/>
<evidence type="ECO:0000313" key="6">
    <source>
        <dbReference type="Proteomes" id="UP000005226"/>
    </source>
</evidence>
<feature type="domain" description="BTB" evidence="4">
    <location>
        <begin position="73"/>
        <end position="140"/>
    </location>
</feature>
<dbReference type="PANTHER" id="PTHR24412:SF480">
    <property type="entry name" value="KELCH-LIKE PROTEIN 8"/>
    <property type="match status" value="1"/>
</dbReference>
<name>H2UDK7_TAKRU</name>
<dbReference type="SUPFAM" id="SSF117281">
    <property type="entry name" value="Kelch motif"/>
    <property type="match status" value="2"/>
</dbReference>
<dbReference type="InterPro" id="IPR015915">
    <property type="entry name" value="Kelch-typ_b-propeller"/>
</dbReference>
<dbReference type="InterPro" id="IPR006652">
    <property type="entry name" value="Kelch_1"/>
</dbReference>
<sequence length="626" mass="69713">FSFEKTNNAIAEYQHFTGSPQHEKQPKSKEKRIGNRASKAEYEPDGSFIFEAREAWKDFHNSLRHFYEVGELCDVTLKVGSRLIPCHKLVLACVIPYFRAMFLSEMSEAKQELIVIKDFDGDAIQDLVQFAYSSKLILTVDNVQPLLYAACILQVELVARACCEYMKAHFHPTNCLAVRTFAESHNRVDLMDMADRYACEHFTEVVECEDFTCVSPQHLRTLLSSSELNIHSETQVYNAAVKWLKANPQHHEPWLDQIMSQVRLPLLPVEFLTGTVAKDEMIKGSLSCRDLMDEARNYHLHLSNKVVQDFEYSARTIPRKQTAGVLFCVGGRGGSGDPFRSIECYSITKNSWFFGPEMNSRRRHVGVISVGGKIYAVGGHDGNEHLGNMEMFDPLTNKWMMKASMNTKRRGIALAALGGPIYAIGGLDDNSCFNDVERYDIESDSWSAVAPMNTPRGGVGSVALGNFVYAVGGNDGVASLSSVERFNPHLNKWMEVREMGQRRAGNGVSKLNGCLYVVGGFDDNSPLSSVERFDPRMHHWEYVSELTTPRGGVGVATIMGRVFAVGGHNGNIYLNTVEAFEPRMNRWELVGSVSHCRAGAGVAVCSCHISQIRDVGQGSSNVANCM</sequence>
<organism evidence="5 6">
    <name type="scientific">Takifugu rubripes</name>
    <name type="common">Japanese pufferfish</name>
    <name type="synonym">Fugu rubripes</name>
    <dbReference type="NCBI Taxonomy" id="31033"/>
    <lineage>
        <taxon>Eukaryota</taxon>
        <taxon>Metazoa</taxon>
        <taxon>Chordata</taxon>
        <taxon>Craniata</taxon>
        <taxon>Vertebrata</taxon>
        <taxon>Euteleostomi</taxon>
        <taxon>Actinopterygii</taxon>
        <taxon>Neopterygii</taxon>
        <taxon>Teleostei</taxon>
        <taxon>Neoteleostei</taxon>
        <taxon>Acanthomorphata</taxon>
        <taxon>Eupercaria</taxon>
        <taxon>Tetraodontiformes</taxon>
        <taxon>Tetradontoidea</taxon>
        <taxon>Tetraodontidae</taxon>
        <taxon>Takifugu</taxon>
    </lineage>
</organism>
<dbReference type="PIRSF" id="PIRSF037037">
    <property type="entry name" value="Kelch-like_protein_gigaxonin"/>
    <property type="match status" value="1"/>
</dbReference>
<dbReference type="GeneTree" id="ENSGT00940000157583"/>
<evidence type="ECO:0000259" key="4">
    <source>
        <dbReference type="PROSITE" id="PS50097"/>
    </source>
</evidence>
<evidence type="ECO:0000313" key="5">
    <source>
        <dbReference type="Ensembl" id="ENSTRUP00000035026.2"/>
    </source>
</evidence>
<dbReference type="Gene3D" id="3.30.710.10">
    <property type="entry name" value="Potassium Channel Kv1.1, Chain A"/>
    <property type="match status" value="1"/>
</dbReference>
<accession>H2UDK8</accession>
<dbReference type="PROSITE" id="PS50097">
    <property type="entry name" value="BTB"/>
    <property type="match status" value="1"/>
</dbReference>
<feature type="compositionally biased region" description="Basic and acidic residues" evidence="3">
    <location>
        <begin position="21"/>
        <end position="36"/>
    </location>
</feature>
<dbReference type="InterPro" id="IPR017096">
    <property type="entry name" value="BTB-kelch_protein"/>
</dbReference>
<dbReference type="CDD" id="cd18448">
    <property type="entry name" value="BACK_KLHL8"/>
    <property type="match status" value="1"/>
</dbReference>
<dbReference type="Gene3D" id="1.25.40.420">
    <property type="match status" value="1"/>
</dbReference>
<dbReference type="FunFam" id="1.25.40.420:FF:000001">
    <property type="entry name" value="Kelch-like family member 12"/>
    <property type="match status" value="1"/>
</dbReference>
<dbReference type="FunFam" id="2.120.10.80:FF:000060">
    <property type="entry name" value="Kelch like family member 8"/>
    <property type="match status" value="1"/>
</dbReference>
<dbReference type="SMART" id="SM00612">
    <property type="entry name" value="Kelch"/>
    <property type="match status" value="6"/>
</dbReference>
<reference evidence="5" key="2">
    <citation type="submission" date="2025-08" db="UniProtKB">
        <authorList>
            <consortium name="Ensembl"/>
        </authorList>
    </citation>
    <scope>IDENTIFICATION</scope>
</reference>
<feature type="region of interest" description="Disordered" evidence="3">
    <location>
        <begin position="14"/>
        <end position="36"/>
    </location>
</feature>
<dbReference type="Proteomes" id="UP000005226">
    <property type="component" value="Chromosome 6"/>
</dbReference>
<dbReference type="STRING" id="31033.ENSTRUP00000035026"/>
<dbReference type="Pfam" id="PF01344">
    <property type="entry name" value="Kelch_1"/>
    <property type="match status" value="2"/>
</dbReference>
<reference evidence="5 6" key="1">
    <citation type="journal article" date="2011" name="Genome Biol. Evol.">
        <title>Integration of the genetic map and genome assembly of fugu facilitates insights into distinct features of genome evolution in teleosts and mammals.</title>
        <authorList>
            <person name="Kai W."/>
            <person name="Kikuchi K."/>
            <person name="Tohari S."/>
            <person name="Chew A.K."/>
            <person name="Tay A."/>
            <person name="Fujiwara A."/>
            <person name="Hosoya S."/>
            <person name="Suetake H."/>
            <person name="Naruse K."/>
            <person name="Brenner S."/>
            <person name="Suzuki Y."/>
            <person name="Venkatesh B."/>
        </authorList>
    </citation>
    <scope>NUCLEOTIDE SEQUENCE [LARGE SCALE GENOMIC DNA]</scope>
</reference>
<evidence type="ECO:0000256" key="3">
    <source>
        <dbReference type="SAM" id="MobiDB-lite"/>
    </source>
</evidence>
<dbReference type="Pfam" id="PF07707">
    <property type="entry name" value="BACK"/>
    <property type="match status" value="1"/>
</dbReference>
<dbReference type="SUPFAM" id="SSF54695">
    <property type="entry name" value="POZ domain"/>
    <property type="match status" value="1"/>
</dbReference>
<dbReference type="Ensembl" id="ENSTRUT00000035154.3">
    <property type="protein sequence ID" value="ENSTRUP00000035026.2"/>
    <property type="gene ID" value="ENSTRUG00000013714.3"/>
</dbReference>
<dbReference type="Pfam" id="PF24681">
    <property type="entry name" value="Kelch_KLHDC2_KLHL20_DRC7"/>
    <property type="match status" value="1"/>
</dbReference>
<keyword evidence="2" id="KW-0677">Repeat</keyword>
<dbReference type="eggNOG" id="KOG4441">
    <property type="taxonomic scope" value="Eukaryota"/>
</dbReference>
<reference evidence="5" key="3">
    <citation type="submission" date="2025-09" db="UniProtKB">
        <authorList>
            <consortium name="Ensembl"/>
        </authorList>
    </citation>
    <scope>IDENTIFICATION</scope>
</reference>
<dbReference type="FunFam" id="2.120.10.80:FF:000078">
    <property type="entry name" value="Kelch like family member 8"/>
    <property type="match status" value="1"/>
</dbReference>
<dbReference type="InterPro" id="IPR011705">
    <property type="entry name" value="BACK"/>
</dbReference>
<accession>H2UDK7</accession>
<keyword evidence="6" id="KW-1185">Reference proteome</keyword>
<dbReference type="Pfam" id="PF00651">
    <property type="entry name" value="BTB"/>
    <property type="match status" value="1"/>
</dbReference>
<dbReference type="AlphaFoldDB" id="H2UDK7"/>
<dbReference type="PANTHER" id="PTHR24412">
    <property type="entry name" value="KELCH PROTEIN"/>
    <property type="match status" value="1"/>
</dbReference>
<dbReference type="OMA" id="VRPMSTS"/>
<dbReference type="InterPro" id="IPR011333">
    <property type="entry name" value="SKP1/BTB/POZ_sf"/>
</dbReference>
<dbReference type="HOGENOM" id="CLU_004253_14_2_1"/>
<dbReference type="SMART" id="SM00875">
    <property type="entry name" value="BACK"/>
    <property type="match status" value="1"/>
</dbReference>
<dbReference type="SMART" id="SM00225">
    <property type="entry name" value="BTB"/>
    <property type="match status" value="1"/>
</dbReference>
<evidence type="ECO:0000256" key="2">
    <source>
        <dbReference type="ARBA" id="ARBA00022737"/>
    </source>
</evidence>
<dbReference type="Gene3D" id="2.120.10.80">
    <property type="entry name" value="Kelch-type beta propeller"/>
    <property type="match status" value="1"/>
</dbReference>
<dbReference type="CDD" id="cd18238">
    <property type="entry name" value="BTB_POZ_KLHL8"/>
    <property type="match status" value="1"/>
</dbReference>
<gene>
    <name evidence="5" type="primary">klhl8</name>
</gene>
<keyword evidence="1" id="KW-0880">Kelch repeat</keyword>
<dbReference type="InterPro" id="IPR000210">
    <property type="entry name" value="BTB/POZ_dom"/>
</dbReference>
<dbReference type="FunCoup" id="H2UDK7">
    <property type="interactions" value="49"/>
</dbReference>
<proteinExistence type="predicted"/>
<evidence type="ECO:0000256" key="1">
    <source>
        <dbReference type="ARBA" id="ARBA00022441"/>
    </source>
</evidence>